<dbReference type="Proteomes" id="UP001595690">
    <property type="component" value="Unassembled WGS sequence"/>
</dbReference>
<dbReference type="InterPro" id="IPR025164">
    <property type="entry name" value="Toastrack_DUF4097"/>
</dbReference>
<organism evidence="2 3">
    <name type="scientific">Lentzea rhizosphaerae</name>
    <dbReference type="NCBI Taxonomy" id="2041025"/>
    <lineage>
        <taxon>Bacteria</taxon>
        <taxon>Bacillati</taxon>
        <taxon>Actinomycetota</taxon>
        <taxon>Actinomycetes</taxon>
        <taxon>Pseudonocardiales</taxon>
        <taxon>Pseudonocardiaceae</taxon>
        <taxon>Lentzea</taxon>
    </lineage>
</organism>
<dbReference type="Pfam" id="PF13349">
    <property type="entry name" value="DUF4097"/>
    <property type="match status" value="1"/>
</dbReference>
<proteinExistence type="predicted"/>
<sequence>MLRTALVALLVGAVLSACGIRIVKYEFQDDHVVAEKFTSVRVRSDNDSGDVTVRYQQGLTETKVHRRVEHERDNRPSGVAHRVEGNALVLDGCGRDCSINYEVLVPSPDISVVGDIGSGDTIFEGLASVEFKTGSGRVVTRDIAGDVKVKTGSGNFEATRIGGSVTADLGSGRILLDAIKGKVLVDTNSGDIDGTSLSNDVTAIADSGRVELALIAAKSVQVDSGSGDVRVRLPGGPYKVSGTSGSGERTINVPTDPNAALELKLNAGSGDITVIGA</sequence>
<evidence type="ECO:0000313" key="3">
    <source>
        <dbReference type="Proteomes" id="UP001595690"/>
    </source>
</evidence>
<dbReference type="RefSeq" id="WP_382372212.1">
    <property type="nucleotide sequence ID" value="NZ_JBHRZI010000011.1"/>
</dbReference>
<dbReference type="EMBL" id="JBHRZI010000011">
    <property type="protein sequence ID" value="MFC3892502.1"/>
    <property type="molecule type" value="Genomic_DNA"/>
</dbReference>
<comment type="caution">
    <text evidence="2">The sequence shown here is derived from an EMBL/GenBank/DDBJ whole genome shotgun (WGS) entry which is preliminary data.</text>
</comment>
<gene>
    <name evidence="2" type="ORF">ACFOWZ_13550</name>
</gene>
<accession>A0ABV8BQK0</accession>
<reference evidence="3" key="1">
    <citation type="journal article" date="2019" name="Int. J. Syst. Evol. Microbiol.">
        <title>The Global Catalogue of Microorganisms (GCM) 10K type strain sequencing project: providing services to taxonomists for standard genome sequencing and annotation.</title>
        <authorList>
            <consortium name="The Broad Institute Genomics Platform"/>
            <consortium name="The Broad Institute Genome Sequencing Center for Infectious Disease"/>
            <person name="Wu L."/>
            <person name="Ma J."/>
        </authorList>
    </citation>
    <scope>NUCLEOTIDE SEQUENCE [LARGE SCALE GENOMIC DNA]</scope>
    <source>
        <strain evidence="3">CGMCC 4.7405</strain>
    </source>
</reference>
<name>A0ABV8BQK0_9PSEU</name>
<protein>
    <submittedName>
        <fullName evidence="2">DUF4097 domain-containing protein</fullName>
    </submittedName>
</protein>
<feature type="domain" description="DUF4097" evidence="1">
    <location>
        <begin position="126"/>
        <end position="274"/>
    </location>
</feature>
<evidence type="ECO:0000259" key="1">
    <source>
        <dbReference type="Pfam" id="PF13349"/>
    </source>
</evidence>
<evidence type="ECO:0000313" key="2">
    <source>
        <dbReference type="EMBL" id="MFC3892502.1"/>
    </source>
</evidence>
<dbReference type="PROSITE" id="PS51257">
    <property type="entry name" value="PROKAR_LIPOPROTEIN"/>
    <property type="match status" value="1"/>
</dbReference>
<keyword evidence="3" id="KW-1185">Reference proteome</keyword>